<dbReference type="CDD" id="cd00156">
    <property type="entry name" value="REC"/>
    <property type="match status" value="1"/>
</dbReference>
<dbReference type="SUPFAM" id="SSF47384">
    <property type="entry name" value="Homodimeric domain of signal transducing histidine kinase"/>
    <property type="match status" value="1"/>
</dbReference>
<evidence type="ECO:0000259" key="14">
    <source>
        <dbReference type="PROSITE" id="PS50112"/>
    </source>
</evidence>
<feature type="domain" description="PAC" evidence="15">
    <location>
        <begin position="327"/>
        <end position="379"/>
    </location>
</feature>
<evidence type="ECO:0000256" key="10">
    <source>
        <dbReference type="PROSITE-ProRule" id="PRU00169"/>
    </source>
</evidence>
<feature type="domain" description="PAS" evidence="14">
    <location>
        <begin position="132"/>
        <end position="184"/>
    </location>
</feature>
<dbReference type="PROSITE" id="PS50112">
    <property type="entry name" value="PAS"/>
    <property type="match status" value="2"/>
</dbReference>
<dbReference type="Gene3D" id="3.30.450.20">
    <property type="entry name" value="PAS domain"/>
    <property type="match status" value="2"/>
</dbReference>
<evidence type="ECO:0000259" key="12">
    <source>
        <dbReference type="PROSITE" id="PS50109"/>
    </source>
</evidence>
<dbReference type="SMART" id="SM00388">
    <property type="entry name" value="HisKA"/>
    <property type="match status" value="1"/>
</dbReference>
<dbReference type="SMART" id="SM00448">
    <property type="entry name" value="REC"/>
    <property type="match status" value="1"/>
</dbReference>
<feature type="transmembrane region" description="Helical" evidence="11">
    <location>
        <begin position="92"/>
        <end position="115"/>
    </location>
</feature>
<dbReference type="InterPro" id="IPR005467">
    <property type="entry name" value="His_kinase_dom"/>
</dbReference>
<evidence type="ECO:0000256" key="1">
    <source>
        <dbReference type="ARBA" id="ARBA00000085"/>
    </source>
</evidence>
<evidence type="ECO:0000313" key="16">
    <source>
        <dbReference type="EMBL" id="SDT74659.1"/>
    </source>
</evidence>
<comment type="catalytic activity">
    <reaction evidence="1">
        <text>ATP + protein L-histidine = ADP + protein N-phospho-L-histidine.</text>
        <dbReference type="EC" id="2.7.13.3"/>
    </reaction>
</comment>
<proteinExistence type="predicted"/>
<keyword evidence="9" id="KW-0902">Two-component regulatory system</keyword>
<dbReference type="SMART" id="SM00091">
    <property type="entry name" value="PAS"/>
    <property type="match status" value="3"/>
</dbReference>
<keyword evidence="11" id="KW-0472">Membrane</keyword>
<evidence type="ECO:0000256" key="7">
    <source>
        <dbReference type="ARBA" id="ARBA00022777"/>
    </source>
</evidence>
<dbReference type="RefSeq" id="WP_092551073.1">
    <property type="nucleotide sequence ID" value="NZ_BOMJ01000057.1"/>
</dbReference>
<dbReference type="InterPro" id="IPR000700">
    <property type="entry name" value="PAS-assoc_C"/>
</dbReference>
<dbReference type="Pfam" id="PF00072">
    <property type="entry name" value="Response_reg"/>
    <property type="match status" value="1"/>
</dbReference>
<dbReference type="SMART" id="SM00387">
    <property type="entry name" value="HATPase_c"/>
    <property type="match status" value="1"/>
</dbReference>
<evidence type="ECO:0000256" key="2">
    <source>
        <dbReference type="ARBA" id="ARBA00004236"/>
    </source>
</evidence>
<keyword evidence="11" id="KW-1133">Transmembrane helix</keyword>
<dbReference type="InterPro" id="IPR004358">
    <property type="entry name" value="Sig_transdc_His_kin-like_C"/>
</dbReference>
<dbReference type="PANTHER" id="PTHR43065">
    <property type="entry name" value="SENSOR HISTIDINE KINASE"/>
    <property type="match status" value="1"/>
</dbReference>
<dbReference type="InterPro" id="IPR001789">
    <property type="entry name" value="Sig_transdc_resp-reg_receiver"/>
</dbReference>
<comment type="subcellular location">
    <subcellularLocation>
        <location evidence="2">Cell membrane</location>
    </subcellularLocation>
</comment>
<dbReference type="PANTHER" id="PTHR43065:SF46">
    <property type="entry name" value="C4-DICARBOXYLATE TRANSPORT SENSOR PROTEIN DCTB"/>
    <property type="match status" value="1"/>
</dbReference>
<dbReference type="Gene3D" id="3.40.50.2300">
    <property type="match status" value="1"/>
</dbReference>
<dbReference type="Proteomes" id="UP000198688">
    <property type="component" value="Chromosome I"/>
</dbReference>
<dbReference type="InterPro" id="IPR036890">
    <property type="entry name" value="HATPase_C_sf"/>
</dbReference>
<feature type="modified residue" description="4-aspartylphosphate" evidence="10">
    <location>
        <position position="692"/>
    </location>
</feature>
<keyword evidence="7" id="KW-0418">Kinase</keyword>
<dbReference type="InterPro" id="IPR001610">
    <property type="entry name" value="PAC"/>
</dbReference>
<protein>
    <recommendedName>
        <fullName evidence="3">histidine kinase</fullName>
        <ecNumber evidence="3">2.7.13.3</ecNumber>
    </recommendedName>
</protein>
<feature type="domain" description="PAC" evidence="15">
    <location>
        <begin position="205"/>
        <end position="257"/>
    </location>
</feature>
<dbReference type="Gene3D" id="1.10.287.130">
    <property type="match status" value="1"/>
</dbReference>
<dbReference type="Pfam" id="PF02518">
    <property type="entry name" value="HATPase_c"/>
    <property type="match status" value="1"/>
</dbReference>
<organism evidence="16 17">
    <name type="scientific">Actinoplanes derwentensis</name>
    <dbReference type="NCBI Taxonomy" id="113562"/>
    <lineage>
        <taxon>Bacteria</taxon>
        <taxon>Bacillati</taxon>
        <taxon>Actinomycetota</taxon>
        <taxon>Actinomycetes</taxon>
        <taxon>Micromonosporales</taxon>
        <taxon>Micromonosporaceae</taxon>
        <taxon>Actinoplanes</taxon>
    </lineage>
</organism>
<gene>
    <name evidence="16" type="ORF">SAMN04489716_7054</name>
</gene>
<feature type="domain" description="Response regulatory" evidence="13">
    <location>
        <begin position="643"/>
        <end position="757"/>
    </location>
</feature>
<dbReference type="CDD" id="cd00130">
    <property type="entry name" value="PAS"/>
    <property type="match status" value="2"/>
</dbReference>
<dbReference type="SUPFAM" id="SSF55874">
    <property type="entry name" value="ATPase domain of HSP90 chaperone/DNA topoisomerase II/histidine kinase"/>
    <property type="match status" value="1"/>
</dbReference>
<evidence type="ECO:0000313" key="17">
    <source>
        <dbReference type="Proteomes" id="UP000198688"/>
    </source>
</evidence>
<dbReference type="InterPro" id="IPR003594">
    <property type="entry name" value="HATPase_dom"/>
</dbReference>
<dbReference type="EMBL" id="LT629758">
    <property type="protein sequence ID" value="SDT74659.1"/>
    <property type="molecule type" value="Genomic_DNA"/>
</dbReference>
<evidence type="ECO:0000256" key="5">
    <source>
        <dbReference type="ARBA" id="ARBA00022679"/>
    </source>
</evidence>
<dbReference type="CDD" id="cd00082">
    <property type="entry name" value="HisKA"/>
    <property type="match status" value="1"/>
</dbReference>
<evidence type="ECO:0000256" key="8">
    <source>
        <dbReference type="ARBA" id="ARBA00022840"/>
    </source>
</evidence>
<evidence type="ECO:0000256" key="6">
    <source>
        <dbReference type="ARBA" id="ARBA00022741"/>
    </source>
</evidence>
<dbReference type="AlphaFoldDB" id="A0A1H2CWG0"/>
<dbReference type="PRINTS" id="PR00344">
    <property type="entry name" value="BCTRLSENSOR"/>
</dbReference>
<keyword evidence="8" id="KW-0067">ATP-binding</keyword>
<dbReference type="SUPFAM" id="SSF52172">
    <property type="entry name" value="CheY-like"/>
    <property type="match status" value="1"/>
</dbReference>
<dbReference type="SMART" id="SM00086">
    <property type="entry name" value="PAC"/>
    <property type="match status" value="2"/>
</dbReference>
<evidence type="ECO:0000256" key="3">
    <source>
        <dbReference type="ARBA" id="ARBA00012438"/>
    </source>
</evidence>
<dbReference type="GO" id="GO:0000155">
    <property type="term" value="F:phosphorelay sensor kinase activity"/>
    <property type="evidence" value="ECO:0007669"/>
    <property type="project" value="InterPro"/>
</dbReference>
<keyword evidence="11" id="KW-0812">Transmembrane</keyword>
<reference evidence="16 17" key="1">
    <citation type="submission" date="2016-10" db="EMBL/GenBank/DDBJ databases">
        <authorList>
            <person name="de Groot N.N."/>
        </authorList>
    </citation>
    <scope>NUCLEOTIDE SEQUENCE [LARGE SCALE GENOMIC DNA]</scope>
    <source>
        <strain evidence="16 17">DSM 43941</strain>
    </source>
</reference>
<name>A0A1H2CWG0_9ACTN</name>
<dbReference type="GO" id="GO:0005886">
    <property type="term" value="C:plasma membrane"/>
    <property type="evidence" value="ECO:0007669"/>
    <property type="project" value="UniProtKB-SubCell"/>
</dbReference>
<feature type="domain" description="PAS" evidence="14">
    <location>
        <begin position="254"/>
        <end position="324"/>
    </location>
</feature>
<dbReference type="InterPro" id="IPR011006">
    <property type="entry name" value="CheY-like_superfamily"/>
</dbReference>
<dbReference type="PROSITE" id="PS50113">
    <property type="entry name" value="PAC"/>
    <property type="match status" value="2"/>
</dbReference>
<keyword evidence="5" id="KW-0808">Transferase</keyword>
<dbReference type="InterPro" id="IPR003661">
    <property type="entry name" value="HisK_dim/P_dom"/>
</dbReference>
<dbReference type="InterPro" id="IPR035965">
    <property type="entry name" value="PAS-like_dom_sf"/>
</dbReference>
<evidence type="ECO:0000256" key="11">
    <source>
        <dbReference type="SAM" id="Phobius"/>
    </source>
</evidence>
<feature type="domain" description="Histidine kinase" evidence="12">
    <location>
        <begin position="399"/>
        <end position="622"/>
    </location>
</feature>
<keyword evidence="6" id="KW-0547">Nucleotide-binding</keyword>
<dbReference type="NCBIfam" id="TIGR00229">
    <property type="entry name" value="sensory_box"/>
    <property type="match status" value="2"/>
</dbReference>
<dbReference type="EC" id="2.7.13.3" evidence="3"/>
<feature type="transmembrane region" description="Helical" evidence="11">
    <location>
        <begin position="21"/>
        <end position="45"/>
    </location>
</feature>
<dbReference type="STRING" id="113562.SAMN04489716_7054"/>
<dbReference type="Pfam" id="PF13426">
    <property type="entry name" value="PAS_9"/>
    <property type="match status" value="2"/>
</dbReference>
<evidence type="ECO:0000259" key="13">
    <source>
        <dbReference type="PROSITE" id="PS50110"/>
    </source>
</evidence>
<dbReference type="OrthoDB" id="9764154at2"/>
<accession>A0A1H2CWG0</accession>
<evidence type="ECO:0000259" key="15">
    <source>
        <dbReference type="PROSITE" id="PS50113"/>
    </source>
</evidence>
<feature type="transmembrane region" description="Helical" evidence="11">
    <location>
        <begin position="51"/>
        <end position="80"/>
    </location>
</feature>
<evidence type="ECO:0000256" key="9">
    <source>
        <dbReference type="ARBA" id="ARBA00023012"/>
    </source>
</evidence>
<dbReference type="SUPFAM" id="SSF55785">
    <property type="entry name" value="PYP-like sensor domain (PAS domain)"/>
    <property type="match status" value="2"/>
</dbReference>
<evidence type="ECO:0000256" key="4">
    <source>
        <dbReference type="ARBA" id="ARBA00022553"/>
    </source>
</evidence>
<keyword evidence="4 10" id="KW-0597">Phosphoprotein</keyword>
<dbReference type="Gene3D" id="3.30.565.10">
    <property type="entry name" value="Histidine kinase-like ATPase, C-terminal domain"/>
    <property type="match status" value="1"/>
</dbReference>
<dbReference type="InterPro" id="IPR000014">
    <property type="entry name" value="PAS"/>
</dbReference>
<keyword evidence="17" id="KW-1185">Reference proteome</keyword>
<dbReference type="PROSITE" id="PS50110">
    <property type="entry name" value="RESPONSE_REGULATORY"/>
    <property type="match status" value="1"/>
</dbReference>
<sequence length="767" mass="80919">MKKLPDRMGGAIDNFVEARPATGHALLVGTAVAAVTALAVTDIVFGVDNAAVGLLAVGPCLAAVAAGSRAVAGVGGYALLWSIGLTWGAGETMISALHVQSGVALVGATVLSVIVAHRRQVLQAAAAKAEAGRRMLAAVVECSDDAVIAMNLEATIESWNSGAQRMFGYRADEVIGTNIAIITPRAGMTSLPALFARIRRGEVTGHYETRAVRRDGTRLDVSASFWQLRDATGAVCGAAASCRDITESKRAGEAQRVLAAVVDGSDDAIVAKTLDGTITAWNPGAQRMYGYRPDEAIGRNITLITLPEESAELVGILARLADGEHIDHYETRRVRKDGTVLNVSVSISPICDDNGTVTGASAITRDITDRMRAEAERRDLAERSQHAQRLQSLGHLAGGIAHDFNNLLAIILNYSAFIIDVSDTGDAVRADAQKIRTAAERGTALTRQLLVFARGEPASTRRFDLNTVVADAQNLLERTIGADITLIARPASHPAVINADRGQIDQALLNLVLNARDAMPDGGTLIIEVGTTDLDDTAIDLQPALPLGSYARVLVSDTGVGMSREVTRHILEPFFTTKPKGRGTGLGLATVYGIVTQAGGGLNIYSEVGIGTTIRLYLPLADNPATSAETAEPDLAPDGTGQVIMVVDDEDALRAVIQRALNAHGYAALTASGGAEALSLLADHHVDLLLSDMIMPHMSGRQLAQQARQRFPDLPVLFMSGYSDGQLTDQQLITNAAELLQKPFVTADLLRAVHTCLTGQHPTAGIR</sequence>
<dbReference type="PROSITE" id="PS50109">
    <property type="entry name" value="HIS_KIN"/>
    <property type="match status" value="1"/>
</dbReference>
<dbReference type="InterPro" id="IPR036097">
    <property type="entry name" value="HisK_dim/P_sf"/>
</dbReference>